<evidence type="ECO:0000313" key="2">
    <source>
        <dbReference type="EMBL" id="MDO5974272.1"/>
    </source>
</evidence>
<accession>A0ABT8WMA7</accession>
<evidence type="ECO:0000313" key="3">
    <source>
        <dbReference type="Proteomes" id="UP001176806"/>
    </source>
</evidence>
<dbReference type="PANTHER" id="PTHR43606:SF1">
    <property type="entry name" value="PHOD-LIKE PHOSPHATASE METALLOPHOSPHATASE DOMAIN-CONTAINING PROTEIN"/>
    <property type="match status" value="1"/>
</dbReference>
<dbReference type="Proteomes" id="UP001176806">
    <property type="component" value="Unassembled WGS sequence"/>
</dbReference>
<proteinExistence type="predicted"/>
<sequence>MNKQMYKLLGGILFVFMTSFALKQDGEVYFTNGLKIQEVTNTSAIIWTRLCKFPNAVPISHKQKEAPFRTPLDFNNNMPVNKMDGAVEGTFGEVKIKVFNKDTIITIDWKHVSPYKDYTIMEAIHGLNPNTEYHVLLQGRKDKNSPITDISGAFKTAPSSETIEPVGFTSSTCQYFWDYDDPIRGFKAYDSMQELNPDFHCQTGDYVYYDKPGPMSYNIALARHKWHAINAWPSLVDFYSKVPSYLQKDDHDILKDDASPNSEPFGELTFDDALQIWHEQVPLNDKPFRTVRWGKDLEVWLVEAREFRSDNKDADGDEKSIFGKEQKAWLKASIESSNATFKILMSPTPVVGPDRAKGKIDNHSNKSYKTEGNWLRELLASQENTFVVNGDRHWQYVSKDLVTGLLEFSQGPTSDVHAQGWDPNDYRPEHQFLRVKGGFLYVSVFRKDNIPTINFSHYDVDGNVVHEEIIKSK</sequence>
<evidence type="ECO:0000259" key="1">
    <source>
        <dbReference type="Pfam" id="PF09423"/>
    </source>
</evidence>
<name>A0ABT8WMA7_9FLAO</name>
<dbReference type="InterPro" id="IPR052900">
    <property type="entry name" value="Phospholipid_Metab_Enz"/>
</dbReference>
<dbReference type="EMBL" id="JAUOEL010000002">
    <property type="protein sequence ID" value="MDO5974272.1"/>
    <property type="molecule type" value="Genomic_DNA"/>
</dbReference>
<dbReference type="RefSeq" id="WP_303301406.1">
    <property type="nucleotide sequence ID" value="NZ_BAABDA010000002.1"/>
</dbReference>
<dbReference type="InterPro" id="IPR038607">
    <property type="entry name" value="PhoD-like_sf"/>
</dbReference>
<organism evidence="2 3">
    <name type="scientific">Flavivirga jejuensis</name>
    <dbReference type="NCBI Taxonomy" id="870487"/>
    <lineage>
        <taxon>Bacteria</taxon>
        <taxon>Pseudomonadati</taxon>
        <taxon>Bacteroidota</taxon>
        <taxon>Flavobacteriia</taxon>
        <taxon>Flavobacteriales</taxon>
        <taxon>Flavobacteriaceae</taxon>
        <taxon>Flavivirga</taxon>
    </lineage>
</organism>
<feature type="domain" description="PhoD-like phosphatase metallophosphatase" evidence="1">
    <location>
        <begin position="171"/>
        <end position="399"/>
    </location>
</feature>
<keyword evidence="3" id="KW-1185">Reference proteome</keyword>
<protein>
    <submittedName>
        <fullName evidence="2">Alkaline phosphatase D family protein</fullName>
    </submittedName>
</protein>
<reference evidence="2" key="1">
    <citation type="submission" date="2023-07" db="EMBL/GenBank/DDBJ databases">
        <title>Two novel species in the genus Flavivirga.</title>
        <authorList>
            <person name="Kwon K."/>
        </authorList>
    </citation>
    <scope>NUCLEOTIDE SEQUENCE</scope>
    <source>
        <strain evidence="2">KACC 14158</strain>
    </source>
</reference>
<dbReference type="InterPro" id="IPR029052">
    <property type="entry name" value="Metallo-depent_PP-like"/>
</dbReference>
<dbReference type="SUPFAM" id="SSF56300">
    <property type="entry name" value="Metallo-dependent phosphatases"/>
    <property type="match status" value="1"/>
</dbReference>
<comment type="caution">
    <text evidence="2">The sequence shown here is derived from an EMBL/GenBank/DDBJ whole genome shotgun (WGS) entry which is preliminary data.</text>
</comment>
<gene>
    <name evidence="2" type="ORF">Q4Q40_08765</name>
</gene>
<dbReference type="InterPro" id="IPR018946">
    <property type="entry name" value="PhoD-like_MPP"/>
</dbReference>
<dbReference type="PANTHER" id="PTHR43606">
    <property type="entry name" value="PHOSPHATASE, PUTATIVE (AFU_ORTHOLOGUE AFUA_6G08710)-RELATED"/>
    <property type="match status" value="1"/>
</dbReference>
<dbReference type="Pfam" id="PF09423">
    <property type="entry name" value="PhoD"/>
    <property type="match status" value="1"/>
</dbReference>
<dbReference type="Gene3D" id="3.60.21.70">
    <property type="entry name" value="PhoD-like phosphatase"/>
    <property type="match status" value="1"/>
</dbReference>